<evidence type="ECO:0000313" key="2">
    <source>
        <dbReference type="EMBL" id="KAL2074373.1"/>
    </source>
</evidence>
<feature type="compositionally biased region" description="Low complexity" evidence="1">
    <location>
        <begin position="46"/>
        <end position="58"/>
    </location>
</feature>
<protein>
    <submittedName>
        <fullName evidence="2">Uncharacterized protein</fullName>
    </submittedName>
</protein>
<dbReference type="Proteomes" id="UP001595075">
    <property type="component" value="Unassembled WGS sequence"/>
</dbReference>
<evidence type="ECO:0000256" key="1">
    <source>
        <dbReference type="SAM" id="MobiDB-lite"/>
    </source>
</evidence>
<organism evidence="2 3">
    <name type="scientific">Oculimacula yallundae</name>
    <dbReference type="NCBI Taxonomy" id="86028"/>
    <lineage>
        <taxon>Eukaryota</taxon>
        <taxon>Fungi</taxon>
        <taxon>Dikarya</taxon>
        <taxon>Ascomycota</taxon>
        <taxon>Pezizomycotina</taxon>
        <taxon>Leotiomycetes</taxon>
        <taxon>Helotiales</taxon>
        <taxon>Ploettnerulaceae</taxon>
        <taxon>Oculimacula</taxon>
    </lineage>
</organism>
<feature type="region of interest" description="Disordered" evidence="1">
    <location>
        <begin position="216"/>
        <end position="235"/>
    </location>
</feature>
<evidence type="ECO:0000313" key="3">
    <source>
        <dbReference type="Proteomes" id="UP001595075"/>
    </source>
</evidence>
<feature type="compositionally biased region" description="Basic residues" evidence="1">
    <location>
        <begin position="222"/>
        <end position="235"/>
    </location>
</feature>
<reference evidence="2 3" key="1">
    <citation type="journal article" date="2024" name="Commun. Biol.">
        <title>Comparative genomic analysis of thermophilic fungi reveals convergent evolutionary adaptations and gene losses.</title>
        <authorList>
            <person name="Steindorff A.S."/>
            <person name="Aguilar-Pontes M.V."/>
            <person name="Robinson A.J."/>
            <person name="Andreopoulos B."/>
            <person name="LaButti K."/>
            <person name="Kuo A."/>
            <person name="Mondo S."/>
            <person name="Riley R."/>
            <person name="Otillar R."/>
            <person name="Haridas S."/>
            <person name="Lipzen A."/>
            <person name="Grimwood J."/>
            <person name="Schmutz J."/>
            <person name="Clum A."/>
            <person name="Reid I.D."/>
            <person name="Moisan M.C."/>
            <person name="Butler G."/>
            <person name="Nguyen T.T.M."/>
            <person name="Dewar K."/>
            <person name="Conant G."/>
            <person name="Drula E."/>
            <person name="Henrissat B."/>
            <person name="Hansel C."/>
            <person name="Singer S."/>
            <person name="Hutchinson M.I."/>
            <person name="de Vries R.P."/>
            <person name="Natvig D.O."/>
            <person name="Powell A.J."/>
            <person name="Tsang A."/>
            <person name="Grigoriev I.V."/>
        </authorList>
    </citation>
    <scope>NUCLEOTIDE SEQUENCE [LARGE SCALE GENOMIC DNA]</scope>
    <source>
        <strain evidence="2 3">CBS 494.80</strain>
    </source>
</reference>
<accession>A0ABR4CWR3</accession>
<feature type="compositionally biased region" description="Basic residues" evidence="1">
    <location>
        <begin position="93"/>
        <end position="103"/>
    </location>
</feature>
<gene>
    <name evidence="2" type="ORF">VTL71DRAFT_8151</name>
</gene>
<proteinExistence type="predicted"/>
<dbReference type="EMBL" id="JAZHXI010000002">
    <property type="protein sequence ID" value="KAL2074373.1"/>
    <property type="molecule type" value="Genomic_DNA"/>
</dbReference>
<feature type="region of interest" description="Disordered" evidence="1">
    <location>
        <begin position="33"/>
        <end position="121"/>
    </location>
</feature>
<name>A0ABR4CWR3_9HELO</name>
<sequence length="235" mass="27280">MDQAFGFGDVPRWEIDPEYAREILRQVLNPNYNPFEAGAYQEPAHEPQQQPQAQQEHAYFPPQPDYYQEEYAAGYNPHDEDYNPEYEEPQARGTRRRDRRRHDGNRGQRNRAQGPRPRVHYGPLLNILQPVANGADRTMDMSLNAFNALFEEQADGYVPGMYFKDLTGASITGFKNQDGLRATIVVRGSERQVAAAYELLEDHNFHYSVDDNIVEDEAVHAPPHRRRRRRGRGRR</sequence>
<comment type="caution">
    <text evidence="2">The sequence shown here is derived from an EMBL/GenBank/DDBJ whole genome shotgun (WGS) entry which is preliminary data.</text>
</comment>
<keyword evidence="3" id="KW-1185">Reference proteome</keyword>